<dbReference type="Gene3D" id="3.20.20.140">
    <property type="entry name" value="Metal-dependent hydrolases"/>
    <property type="match status" value="1"/>
</dbReference>
<sequence length="315" mass="35715">MVLYEELCDAHCHPHDDADNRALIPQLKTGHITLMGVRQDDWDTVAQVAKQCPNKKCIPAFGELKNMLREKLSTYTSAFEDYTHDKDKEAHYDAVLTSMNETEKSEIIKALDPPFPRDEWYNNLKQHLETHPEAIVGEVGLDRAARLLPGGAIEWHGVKPTSVQCTIEHQLQVFELQLQLAKELNRSMSVHCVQAQGHLLSLLQKHTKNDPPIRLCLHSFGGSPGTLPQFMKLKGYTIYVSYSIAINERLGKKLDDLIQAVPTDRLLIESDLNTPKGQDEAMIAIAERVAKVHEWSVDQAIKQTHENWCKFIGIR</sequence>
<feature type="binding site" evidence="1">
    <location>
        <position position="271"/>
    </location>
    <ligand>
        <name>a divalent metal cation</name>
        <dbReference type="ChEBI" id="CHEBI:60240"/>
        <label>1</label>
    </ligand>
</feature>
<dbReference type="PANTHER" id="PTHR47345">
    <property type="entry name" value="CUT9-INTERACTING PROTEIN SCN1"/>
    <property type="match status" value="1"/>
</dbReference>
<evidence type="ECO:0000256" key="1">
    <source>
        <dbReference type="PIRSR" id="PIRSR005902-1"/>
    </source>
</evidence>
<dbReference type="InterPro" id="IPR001130">
    <property type="entry name" value="TatD-like"/>
</dbReference>
<name>A0A077WIG1_9FUNG</name>
<gene>
    <name evidence="2" type="ORF">LRAMOSA08945</name>
</gene>
<dbReference type="InterPro" id="IPR053044">
    <property type="entry name" value="Metallo-hydrolase/TatD-type"/>
</dbReference>
<dbReference type="SUPFAM" id="SSF51556">
    <property type="entry name" value="Metallo-dependent hydrolases"/>
    <property type="match status" value="1"/>
</dbReference>
<dbReference type="InterPro" id="IPR032466">
    <property type="entry name" value="Metal_Hydrolase"/>
</dbReference>
<protein>
    <recommendedName>
        <fullName evidence="3">TatD DNase family Scn1</fullName>
    </recommendedName>
</protein>
<dbReference type="OrthoDB" id="413993at2759"/>
<dbReference type="PIRSF" id="PIRSF005902">
    <property type="entry name" value="DNase_TatD"/>
    <property type="match status" value="1"/>
</dbReference>
<keyword evidence="1" id="KW-0479">Metal-binding</keyword>
<feature type="binding site" evidence="1">
    <location>
        <position position="191"/>
    </location>
    <ligand>
        <name>a divalent metal cation</name>
        <dbReference type="ChEBI" id="CHEBI:60240"/>
        <label>2</label>
    </ligand>
</feature>
<dbReference type="PANTHER" id="PTHR47345:SF1">
    <property type="entry name" value="CUT9-INTERACTING PROTEIN SCN1"/>
    <property type="match status" value="1"/>
</dbReference>
<organism evidence="2">
    <name type="scientific">Lichtheimia ramosa</name>
    <dbReference type="NCBI Taxonomy" id="688394"/>
    <lineage>
        <taxon>Eukaryota</taxon>
        <taxon>Fungi</taxon>
        <taxon>Fungi incertae sedis</taxon>
        <taxon>Mucoromycota</taxon>
        <taxon>Mucoromycotina</taxon>
        <taxon>Mucoromycetes</taxon>
        <taxon>Mucorales</taxon>
        <taxon>Lichtheimiaceae</taxon>
        <taxon>Lichtheimia</taxon>
    </lineage>
</organism>
<dbReference type="Pfam" id="PF01026">
    <property type="entry name" value="TatD_DNase"/>
    <property type="match status" value="1"/>
</dbReference>
<dbReference type="AlphaFoldDB" id="A0A077WIG1"/>
<proteinExistence type="predicted"/>
<feature type="binding site" evidence="1">
    <location>
        <position position="138"/>
    </location>
    <ligand>
        <name>a divalent metal cation</name>
        <dbReference type="ChEBI" id="CHEBI:60240"/>
        <label>1</label>
    </ligand>
</feature>
<dbReference type="GO" id="GO:0046872">
    <property type="term" value="F:metal ion binding"/>
    <property type="evidence" value="ECO:0007669"/>
    <property type="project" value="UniProtKB-KW"/>
</dbReference>
<feature type="binding site" evidence="1">
    <location>
        <position position="218"/>
    </location>
    <ligand>
        <name>a divalent metal cation</name>
        <dbReference type="ChEBI" id="CHEBI:60240"/>
        <label>2</label>
    </ligand>
</feature>
<dbReference type="GO" id="GO:0016788">
    <property type="term" value="F:hydrolase activity, acting on ester bonds"/>
    <property type="evidence" value="ECO:0007669"/>
    <property type="project" value="InterPro"/>
</dbReference>
<evidence type="ECO:0008006" key="3">
    <source>
        <dbReference type="Google" id="ProtNLM"/>
    </source>
</evidence>
<accession>A0A077WIG1</accession>
<evidence type="ECO:0000313" key="2">
    <source>
        <dbReference type="EMBL" id="CDS06417.1"/>
    </source>
</evidence>
<dbReference type="EMBL" id="LK023319">
    <property type="protein sequence ID" value="CDS06417.1"/>
    <property type="molecule type" value="Genomic_DNA"/>
</dbReference>
<reference evidence="2" key="1">
    <citation type="journal article" date="2014" name="Genome Announc.">
        <title>De novo whole-genome sequence and genome annotation of Lichtheimia ramosa.</title>
        <authorList>
            <person name="Linde J."/>
            <person name="Schwartze V."/>
            <person name="Binder U."/>
            <person name="Lass-Florl C."/>
            <person name="Voigt K."/>
            <person name="Horn F."/>
        </authorList>
    </citation>
    <scope>NUCLEOTIDE SEQUENCE</scope>
    <source>
        <strain evidence="2">JMRC FSU:6197</strain>
    </source>
</reference>